<evidence type="ECO:0000256" key="2">
    <source>
        <dbReference type="SAM" id="MobiDB-lite"/>
    </source>
</evidence>
<dbReference type="PANTHER" id="PTHR13275:SF4">
    <property type="entry name" value="VACUOLAR PROTEIN SORTING-ASSOCIATED PROTEIN 72 HOMOLOG"/>
    <property type="match status" value="1"/>
</dbReference>
<feature type="region of interest" description="Disordered" evidence="2">
    <location>
        <begin position="236"/>
        <end position="312"/>
    </location>
</feature>
<evidence type="ECO:0000313" key="4">
    <source>
        <dbReference type="EMBL" id="KIY52939.1"/>
    </source>
</evidence>
<reference evidence="4 5" key="1">
    <citation type="journal article" date="2015" name="Fungal Genet. Biol.">
        <title>Evolution of novel wood decay mechanisms in Agaricales revealed by the genome sequences of Fistulina hepatica and Cylindrobasidium torrendii.</title>
        <authorList>
            <person name="Floudas D."/>
            <person name="Held B.W."/>
            <person name="Riley R."/>
            <person name="Nagy L.G."/>
            <person name="Koehler G."/>
            <person name="Ransdell A.S."/>
            <person name="Younus H."/>
            <person name="Chow J."/>
            <person name="Chiniquy J."/>
            <person name="Lipzen A."/>
            <person name="Tritt A."/>
            <person name="Sun H."/>
            <person name="Haridas S."/>
            <person name="LaButti K."/>
            <person name="Ohm R.A."/>
            <person name="Kues U."/>
            <person name="Blanchette R.A."/>
            <person name="Grigoriev I.V."/>
            <person name="Minto R.E."/>
            <person name="Hibbett D.S."/>
        </authorList>
    </citation>
    <scope>NUCLEOTIDE SEQUENCE [LARGE SCALE GENOMIC DNA]</scope>
    <source>
        <strain evidence="4 5">ATCC 64428</strain>
    </source>
</reference>
<feature type="domain" description="Vps72/YL1 C-terminal" evidence="3">
    <location>
        <begin position="380"/>
        <end position="409"/>
    </location>
</feature>
<evidence type="ECO:0000259" key="3">
    <source>
        <dbReference type="SMART" id="SM00993"/>
    </source>
</evidence>
<dbReference type="SMART" id="SM00993">
    <property type="entry name" value="YL1_C"/>
    <property type="match status" value="1"/>
</dbReference>
<feature type="compositionally biased region" description="Low complexity" evidence="2">
    <location>
        <begin position="240"/>
        <end position="265"/>
    </location>
</feature>
<gene>
    <name evidence="4" type="ORF">FISHEDRAFT_34304</name>
</gene>
<dbReference type="Proteomes" id="UP000054144">
    <property type="component" value="Unassembled WGS sequence"/>
</dbReference>
<proteinExistence type="inferred from homology"/>
<dbReference type="EMBL" id="KN881629">
    <property type="protein sequence ID" value="KIY52939.1"/>
    <property type="molecule type" value="Genomic_DNA"/>
</dbReference>
<comment type="similarity">
    <text evidence="1">Belongs to the VPS72/YL1 family.</text>
</comment>
<dbReference type="InterPro" id="IPR013272">
    <property type="entry name" value="Vps72/YL1_C"/>
</dbReference>
<feature type="compositionally biased region" description="Basic and acidic residues" evidence="2">
    <location>
        <begin position="73"/>
        <end position="98"/>
    </location>
</feature>
<dbReference type="Pfam" id="PF08265">
    <property type="entry name" value="YL1_C"/>
    <property type="match status" value="1"/>
</dbReference>
<dbReference type="OrthoDB" id="78296at2759"/>
<dbReference type="InterPro" id="IPR046757">
    <property type="entry name" value="YL1_N"/>
</dbReference>
<accession>A0A0D7AMG5</accession>
<name>A0A0D7AMG5_9AGAR</name>
<organism evidence="4 5">
    <name type="scientific">Fistulina hepatica ATCC 64428</name>
    <dbReference type="NCBI Taxonomy" id="1128425"/>
    <lineage>
        <taxon>Eukaryota</taxon>
        <taxon>Fungi</taxon>
        <taxon>Dikarya</taxon>
        <taxon>Basidiomycota</taxon>
        <taxon>Agaricomycotina</taxon>
        <taxon>Agaricomycetes</taxon>
        <taxon>Agaricomycetidae</taxon>
        <taxon>Agaricales</taxon>
        <taxon>Fistulinaceae</taxon>
        <taxon>Fistulina</taxon>
    </lineage>
</organism>
<dbReference type="PANTHER" id="PTHR13275">
    <property type="entry name" value="YL-1 PROTEIN TRANSCRIPTION FACTOR-LIKE 1"/>
    <property type="match status" value="1"/>
</dbReference>
<evidence type="ECO:0000313" key="5">
    <source>
        <dbReference type="Proteomes" id="UP000054144"/>
    </source>
</evidence>
<feature type="compositionally biased region" description="Acidic residues" evidence="2">
    <location>
        <begin position="55"/>
        <end position="72"/>
    </location>
</feature>
<dbReference type="Pfam" id="PF05764">
    <property type="entry name" value="YL1"/>
    <property type="match status" value="1"/>
</dbReference>
<keyword evidence="5" id="KW-1185">Reference proteome</keyword>
<sequence length="451" mass="51169">MGYSLVRSRARRSTAGNRMQEALAELELQQDSAEEDDQEFVNVNDEQDISVSDFESTDEEEQQAPDLEQEVQAEEREARKTARSRADKATAVAHERQRATFNPQDKVKVTPRQKRQVAFANDGAESQRHRKPSPKDLRHSSRKTTVMNTSATKIRLKEADKRRATQTPRKHVEIRVFTQDELITRALNNEEGNIVEHRDYLKREEEKRKHARVVRTTITGPVVRWISRIENEERKITTAPTSVDPSSSSSFPLSSSSYPSALPSHPTQPSPSYSAYSQTATFPVQSSASSQTNPRSGSLMTHPSSDPSQSYTQPFSMQAVEITKTEKVSRNYVVYERGQDEDAERPQWKDTMEALFGNHVDWESVKIYSGKNRPLSRPKQICPLTGLFASYLDPRTGVPFANVEGYKTLTRVINHEYVWNRVLGCYVARDAELDEDVPLVAEQPAESVQNV</sequence>
<feature type="compositionally biased region" description="Polar residues" evidence="2">
    <location>
        <begin position="270"/>
        <end position="312"/>
    </location>
</feature>
<dbReference type="AlphaFoldDB" id="A0A0D7AMG5"/>
<dbReference type="GO" id="GO:0005634">
    <property type="term" value="C:nucleus"/>
    <property type="evidence" value="ECO:0007669"/>
    <property type="project" value="TreeGrafter"/>
</dbReference>
<protein>
    <submittedName>
        <fullName evidence="4">YL1-domain-containing protein</fullName>
    </submittedName>
</protein>
<feature type="region of interest" description="Disordered" evidence="2">
    <location>
        <begin position="30"/>
        <end position="144"/>
    </location>
</feature>
<evidence type="ECO:0000256" key="1">
    <source>
        <dbReference type="ARBA" id="ARBA00006832"/>
    </source>
</evidence>